<name>A0AAJ6UKZ5_POPEU</name>
<dbReference type="Pfam" id="PF01764">
    <property type="entry name" value="Lipase_3"/>
    <property type="match status" value="1"/>
</dbReference>
<dbReference type="CDD" id="cd00519">
    <property type="entry name" value="Lipase_3"/>
    <property type="match status" value="1"/>
</dbReference>
<dbReference type="SUPFAM" id="SSF53474">
    <property type="entry name" value="alpha/beta-Hydrolases"/>
    <property type="match status" value="1"/>
</dbReference>
<evidence type="ECO:0000313" key="3">
    <source>
        <dbReference type="Proteomes" id="UP000694918"/>
    </source>
</evidence>
<reference evidence="4" key="1">
    <citation type="submission" date="2025-08" db="UniProtKB">
        <authorList>
            <consortium name="RefSeq"/>
        </authorList>
    </citation>
    <scope>IDENTIFICATION</scope>
</reference>
<keyword evidence="3" id="KW-1185">Reference proteome</keyword>
<dbReference type="InterPro" id="IPR002921">
    <property type="entry name" value="Fungal_lipase-type"/>
</dbReference>
<evidence type="ECO:0000259" key="2">
    <source>
        <dbReference type="Pfam" id="PF01764"/>
    </source>
</evidence>
<dbReference type="GeneID" id="105130842"/>
<dbReference type="InterPro" id="IPR029058">
    <property type="entry name" value="AB_hydrolase_fold"/>
</dbReference>
<dbReference type="KEGG" id="peu:105130842"/>
<dbReference type="GO" id="GO:0006629">
    <property type="term" value="P:lipid metabolic process"/>
    <property type="evidence" value="ECO:0007669"/>
    <property type="project" value="InterPro"/>
</dbReference>
<dbReference type="PANTHER" id="PTHR46086">
    <property type="entry name" value="ALPHA/BETA-HYDROLASES SUPERFAMILY PROTEIN"/>
    <property type="match status" value="1"/>
</dbReference>
<dbReference type="RefSeq" id="XP_011031833.1">
    <property type="nucleotide sequence ID" value="XM_011033531.1"/>
</dbReference>
<gene>
    <name evidence="4" type="primary">LOC105130842</name>
</gene>
<feature type="domain" description="Fungal lipase-type" evidence="2">
    <location>
        <begin position="285"/>
        <end position="492"/>
    </location>
</feature>
<sequence>MSSFSLLHQVINIFNAPKYSLNLEHLLKHNLEYWKSTQKTSEKVFMAAATSTPTEFEENRNDDDKSEMNIANYLIVSPEKGGILDLIRYMVWADMGSGVKFLESSEERIMGGEAADHRWIILVSIIVRKIISLFGKPMEYTGFVADFFLNLLFQNGGIMGLFLNFLQGKVMTPQRDTETFISTIGHLDGRIDLYRDENLLEQLDNSVSAEKIATEEIGNRALMDLCIMASKLAYENAKVVQSIVVQHWKMHFVDFYNCWNDFQKEMSTQVFILCDKPKDANLILISFRGTELFDADDWVTDFDYSWYEIPKLGRVHMGFLEALGLGNRADTTTFHNHLQTKSTNFNHGYDAYGSLSSNTDSDMEENERHQFSASEEGTAVGHKKLLSEKVKKTAYYAMRKKLKSILMEHKNAKFVVTGHSLGGALAVLFPTMLVLHQQTDIMKRLLGVYTFGQPRIGNLQLAKFMEAHLEYPVPKYFRVVYSYDLVPRLPCDDKTFLYKHFGVCLYYNSLYIEQKLDEEPDPNFYGLRNVVSAHLNSVWELIRSFVVGYTYGPMYKESWLMVFVRIMGLALPGIAAHGPTDYVNSVRLGKERIVRMSSFREVSAANDAGDGAKMNFMLHHG</sequence>
<protein>
    <submittedName>
        <fullName evidence="4">Uncharacterized protein LOC105130842 isoform X1</fullName>
    </submittedName>
</protein>
<dbReference type="PANTHER" id="PTHR46086:SF3">
    <property type="entry name" value="TRIACYLGLYCEROL LIPASE OBL1"/>
    <property type="match status" value="1"/>
</dbReference>
<dbReference type="GO" id="GO:0004806">
    <property type="term" value="F:triacylglycerol lipase activity"/>
    <property type="evidence" value="ECO:0007669"/>
    <property type="project" value="InterPro"/>
</dbReference>
<organism evidence="3 4">
    <name type="scientific">Populus euphratica</name>
    <name type="common">Euphrates poplar</name>
    <dbReference type="NCBI Taxonomy" id="75702"/>
    <lineage>
        <taxon>Eukaryota</taxon>
        <taxon>Viridiplantae</taxon>
        <taxon>Streptophyta</taxon>
        <taxon>Embryophyta</taxon>
        <taxon>Tracheophyta</taxon>
        <taxon>Spermatophyta</taxon>
        <taxon>Magnoliopsida</taxon>
        <taxon>eudicotyledons</taxon>
        <taxon>Gunneridae</taxon>
        <taxon>Pentapetalae</taxon>
        <taxon>rosids</taxon>
        <taxon>fabids</taxon>
        <taxon>Malpighiales</taxon>
        <taxon>Salicaceae</taxon>
        <taxon>Saliceae</taxon>
        <taxon>Populus</taxon>
    </lineage>
</organism>
<dbReference type="Proteomes" id="UP000694918">
    <property type="component" value="Unplaced"/>
</dbReference>
<evidence type="ECO:0000256" key="1">
    <source>
        <dbReference type="ARBA" id="ARBA00022801"/>
    </source>
</evidence>
<dbReference type="Gene3D" id="3.40.50.1820">
    <property type="entry name" value="alpha/beta hydrolase"/>
    <property type="match status" value="1"/>
</dbReference>
<evidence type="ECO:0000313" key="4">
    <source>
        <dbReference type="RefSeq" id="XP_011031833.1"/>
    </source>
</evidence>
<dbReference type="InterPro" id="IPR044819">
    <property type="entry name" value="OBL-like"/>
</dbReference>
<keyword evidence="1" id="KW-0378">Hydrolase</keyword>
<proteinExistence type="predicted"/>
<dbReference type="AlphaFoldDB" id="A0AAJ6UKZ5"/>
<accession>A0AAJ6UKZ5</accession>